<reference evidence="2 3" key="1">
    <citation type="journal article" date="2015" name="Genome Biol. Evol.">
        <title>Comparative Genomics of a Bacterivorous Green Alga Reveals Evolutionary Causalities and Consequences of Phago-Mixotrophic Mode of Nutrition.</title>
        <authorList>
            <person name="Burns J.A."/>
            <person name="Paasch A."/>
            <person name="Narechania A."/>
            <person name="Kim E."/>
        </authorList>
    </citation>
    <scope>NUCLEOTIDE SEQUENCE [LARGE SCALE GENOMIC DNA]</scope>
    <source>
        <strain evidence="2 3">PLY_AMNH</strain>
    </source>
</reference>
<evidence type="ECO:0000313" key="2">
    <source>
        <dbReference type="EMBL" id="KAK3281345.1"/>
    </source>
</evidence>
<organism evidence="2 3">
    <name type="scientific">Cymbomonas tetramitiformis</name>
    <dbReference type="NCBI Taxonomy" id="36881"/>
    <lineage>
        <taxon>Eukaryota</taxon>
        <taxon>Viridiplantae</taxon>
        <taxon>Chlorophyta</taxon>
        <taxon>Pyramimonadophyceae</taxon>
        <taxon>Pyramimonadales</taxon>
        <taxon>Pyramimonadaceae</taxon>
        <taxon>Cymbomonas</taxon>
    </lineage>
</organism>
<feature type="region of interest" description="Disordered" evidence="1">
    <location>
        <begin position="106"/>
        <end position="187"/>
    </location>
</feature>
<proteinExistence type="predicted"/>
<evidence type="ECO:0000313" key="3">
    <source>
        <dbReference type="Proteomes" id="UP001190700"/>
    </source>
</evidence>
<keyword evidence="3" id="KW-1185">Reference proteome</keyword>
<feature type="compositionally biased region" description="Basic and acidic residues" evidence="1">
    <location>
        <begin position="108"/>
        <end position="133"/>
    </location>
</feature>
<feature type="compositionally biased region" description="Basic and acidic residues" evidence="1">
    <location>
        <begin position="175"/>
        <end position="187"/>
    </location>
</feature>
<comment type="caution">
    <text evidence="2">The sequence shown here is derived from an EMBL/GenBank/DDBJ whole genome shotgun (WGS) entry which is preliminary data.</text>
</comment>
<sequence>MCGLVALQEHYCASIQLIPDVQRELLTCSRTEWARALAWHQAHREGIEGHTACYEDEEDSADEENLEDEVNNLDGVYVWVEAVDALQTYVPAFECDEDALVAKCTPWSKDDSDTESMHGRDADARSREGKEPATDTPSQLRVLLHRQAPKATTEPLPTRPAGEMDPRGVHSAPPPDHRSIRAAEKTSAEDKVVSIALHIHSLYGDGRSHQHRLNPGLDMTAAWSSAALTQEWNDVLHDLRQRQSEGTFYLGGHDLQ</sequence>
<name>A0AAE0LE21_9CHLO</name>
<dbReference type="AlphaFoldDB" id="A0AAE0LE21"/>
<gene>
    <name evidence="2" type="ORF">CYMTET_10861</name>
</gene>
<accession>A0AAE0LE21</accession>
<evidence type="ECO:0000256" key="1">
    <source>
        <dbReference type="SAM" id="MobiDB-lite"/>
    </source>
</evidence>
<dbReference type="Proteomes" id="UP001190700">
    <property type="component" value="Unassembled WGS sequence"/>
</dbReference>
<dbReference type="EMBL" id="LGRX02003875">
    <property type="protein sequence ID" value="KAK3281345.1"/>
    <property type="molecule type" value="Genomic_DNA"/>
</dbReference>
<protein>
    <submittedName>
        <fullName evidence="2">Uncharacterized protein</fullName>
    </submittedName>
</protein>